<keyword evidence="5 6" id="KW-0129">CBS domain</keyword>
<feature type="domain" description="CBS" evidence="8">
    <location>
        <begin position="68"/>
        <end position="128"/>
    </location>
</feature>
<evidence type="ECO:0000313" key="9">
    <source>
        <dbReference type="EMBL" id="SEA25543.1"/>
    </source>
</evidence>
<dbReference type="Gene3D" id="3.30.465.10">
    <property type="match status" value="1"/>
</dbReference>
<dbReference type="InterPro" id="IPR046342">
    <property type="entry name" value="CBS_dom_sf"/>
</dbReference>
<protein>
    <submittedName>
        <fullName evidence="9">Magnesium and cobalt transporter</fullName>
    </submittedName>
</protein>
<evidence type="ECO:0000256" key="7">
    <source>
        <dbReference type="SAM" id="MobiDB-lite"/>
    </source>
</evidence>
<dbReference type="Pfam" id="PF00571">
    <property type="entry name" value="CBS"/>
    <property type="match status" value="2"/>
</dbReference>
<keyword evidence="3" id="KW-1003">Cell membrane</keyword>
<dbReference type="InterPro" id="IPR044751">
    <property type="entry name" value="Ion_transp-like_CBS"/>
</dbReference>
<dbReference type="OrthoDB" id="9798188at2"/>
<evidence type="ECO:0000313" key="10">
    <source>
        <dbReference type="Proteomes" id="UP000199409"/>
    </source>
</evidence>
<accession>A0A1H3ZP77</accession>
<comment type="similarity">
    <text evidence="2">Belongs to the UPF0053 family.</text>
</comment>
<evidence type="ECO:0000256" key="5">
    <source>
        <dbReference type="ARBA" id="ARBA00023122"/>
    </source>
</evidence>
<name>A0A1H3ZP77_9BACT</name>
<dbReference type="SMART" id="SM01091">
    <property type="entry name" value="CorC_HlyC"/>
    <property type="match status" value="1"/>
</dbReference>
<dbReference type="InterPro" id="IPR005170">
    <property type="entry name" value="Transptr-assoc_dom"/>
</dbReference>
<dbReference type="SMART" id="SM00116">
    <property type="entry name" value="CBS"/>
    <property type="match status" value="2"/>
</dbReference>
<dbReference type="InterPro" id="IPR036318">
    <property type="entry name" value="FAD-bd_PCMH-like_sf"/>
</dbReference>
<feature type="domain" description="CBS" evidence="8">
    <location>
        <begin position="133"/>
        <end position="190"/>
    </location>
</feature>
<dbReference type="PROSITE" id="PS51371">
    <property type="entry name" value="CBS"/>
    <property type="match status" value="2"/>
</dbReference>
<evidence type="ECO:0000256" key="4">
    <source>
        <dbReference type="ARBA" id="ARBA00022737"/>
    </source>
</evidence>
<dbReference type="PANTHER" id="PTHR22777:SF32">
    <property type="entry name" value="UPF0053 INNER MEMBRANE PROTEIN YFJD"/>
    <property type="match status" value="1"/>
</dbReference>
<evidence type="ECO:0000256" key="3">
    <source>
        <dbReference type="ARBA" id="ARBA00022475"/>
    </source>
</evidence>
<keyword evidence="3" id="KW-0472">Membrane</keyword>
<dbReference type="InterPro" id="IPR016169">
    <property type="entry name" value="FAD-bd_PCMH_sub2"/>
</dbReference>
<proteinExistence type="inferred from homology"/>
<dbReference type="STRING" id="37625.SAMN05660420_01620"/>
<dbReference type="GO" id="GO:0050660">
    <property type="term" value="F:flavin adenine dinucleotide binding"/>
    <property type="evidence" value="ECO:0007669"/>
    <property type="project" value="InterPro"/>
</dbReference>
<dbReference type="RefSeq" id="WP_092346540.1">
    <property type="nucleotide sequence ID" value="NZ_FNQN01000004.1"/>
</dbReference>
<dbReference type="FunFam" id="3.10.580.10:FF:000002">
    <property type="entry name" value="Magnesium/cobalt efflux protein CorC"/>
    <property type="match status" value="1"/>
</dbReference>
<keyword evidence="10" id="KW-1185">Reference proteome</keyword>
<sequence>MDTDHEQEPASWIKRLGRRLSNRPQANSEEELQELIDASEQQGIIDEEEGDMLQSILELDETILREIMIPRTDMVCADAEDPFSHVLDVILDSGHSRIPIYKNNIDNIIGLVYAKDLLRFWGRPINAITLDEIMRPPYLVPESKKVSVLLKEFQKACIHIAIVIDEYGGTSGLVTIEDLIEEIVGEIQDEYDREEEWLQEQPDGTLLVDGRLSIEEFEEYFDVEVAREKFDTVGGYVVEQHGRVPAVGERIKVGDFDMRVEKGDQRAVRQLQVFPLAVDNSPQDD</sequence>
<dbReference type="CDD" id="cd04590">
    <property type="entry name" value="CBS_pair_CorC_HlyC_assoc"/>
    <property type="match status" value="1"/>
</dbReference>
<dbReference type="InterPro" id="IPR000644">
    <property type="entry name" value="CBS_dom"/>
</dbReference>
<dbReference type="AlphaFoldDB" id="A0A1H3ZP77"/>
<dbReference type="SUPFAM" id="SSF54631">
    <property type="entry name" value="CBS-domain pair"/>
    <property type="match status" value="1"/>
</dbReference>
<dbReference type="SUPFAM" id="SSF56176">
    <property type="entry name" value="FAD-binding/transporter-associated domain-like"/>
    <property type="match status" value="1"/>
</dbReference>
<comment type="subcellular location">
    <subcellularLocation>
        <location evidence="1">Cell membrane</location>
        <topology evidence="1">Multi-pass membrane protein</topology>
    </subcellularLocation>
</comment>
<evidence type="ECO:0000256" key="6">
    <source>
        <dbReference type="PROSITE-ProRule" id="PRU00703"/>
    </source>
</evidence>
<organism evidence="9 10">
    <name type="scientific">Desulfuromusa kysingii</name>
    <dbReference type="NCBI Taxonomy" id="37625"/>
    <lineage>
        <taxon>Bacteria</taxon>
        <taxon>Pseudomonadati</taxon>
        <taxon>Thermodesulfobacteriota</taxon>
        <taxon>Desulfuromonadia</taxon>
        <taxon>Desulfuromonadales</taxon>
        <taxon>Geopsychrobacteraceae</taxon>
        <taxon>Desulfuromusa</taxon>
    </lineage>
</organism>
<evidence type="ECO:0000256" key="2">
    <source>
        <dbReference type="ARBA" id="ARBA00006337"/>
    </source>
</evidence>
<feature type="region of interest" description="Disordered" evidence="7">
    <location>
        <begin position="1"/>
        <end position="29"/>
    </location>
</feature>
<dbReference type="GO" id="GO:0005886">
    <property type="term" value="C:plasma membrane"/>
    <property type="evidence" value="ECO:0007669"/>
    <property type="project" value="UniProtKB-SubCell"/>
</dbReference>
<dbReference type="Gene3D" id="3.10.580.10">
    <property type="entry name" value="CBS-domain"/>
    <property type="match status" value="1"/>
</dbReference>
<dbReference type="EMBL" id="FNQN01000004">
    <property type="protein sequence ID" value="SEA25543.1"/>
    <property type="molecule type" value="Genomic_DNA"/>
</dbReference>
<evidence type="ECO:0000256" key="1">
    <source>
        <dbReference type="ARBA" id="ARBA00004651"/>
    </source>
</evidence>
<dbReference type="Proteomes" id="UP000199409">
    <property type="component" value="Unassembled WGS sequence"/>
</dbReference>
<dbReference type="PANTHER" id="PTHR22777">
    <property type="entry name" value="HEMOLYSIN-RELATED"/>
    <property type="match status" value="1"/>
</dbReference>
<evidence type="ECO:0000259" key="8">
    <source>
        <dbReference type="PROSITE" id="PS51371"/>
    </source>
</evidence>
<gene>
    <name evidence="9" type="ORF">SAMN05660420_01620</name>
</gene>
<reference evidence="9 10" key="1">
    <citation type="submission" date="2016-10" db="EMBL/GenBank/DDBJ databases">
        <authorList>
            <person name="de Groot N.N."/>
        </authorList>
    </citation>
    <scope>NUCLEOTIDE SEQUENCE [LARGE SCALE GENOMIC DNA]</scope>
    <source>
        <strain evidence="9 10">DSM 7343</strain>
    </source>
</reference>
<keyword evidence="4" id="KW-0677">Repeat</keyword>
<dbReference type="Pfam" id="PF03471">
    <property type="entry name" value="CorC_HlyC"/>
    <property type="match status" value="1"/>
</dbReference>